<comment type="caution">
    <text evidence="2">The sequence shown here is derived from an EMBL/GenBank/DDBJ whole genome shotgun (WGS) entry which is preliminary data.</text>
</comment>
<keyword evidence="3" id="KW-1185">Reference proteome</keyword>
<dbReference type="SUPFAM" id="SSF52242">
    <property type="entry name" value="Cobalamin (vitamin B12)-binding domain"/>
    <property type="match status" value="1"/>
</dbReference>
<evidence type="ECO:0000313" key="3">
    <source>
        <dbReference type="Proteomes" id="UP001320715"/>
    </source>
</evidence>
<name>A0ABT1CUV4_9HYPH</name>
<evidence type="ECO:0000313" key="2">
    <source>
        <dbReference type="EMBL" id="MCO6409718.1"/>
    </source>
</evidence>
<dbReference type="Proteomes" id="UP001320715">
    <property type="component" value="Unassembled WGS sequence"/>
</dbReference>
<dbReference type="RefSeq" id="WP_252916519.1">
    <property type="nucleotide sequence ID" value="NZ_JAAAML010000003.1"/>
</dbReference>
<organism evidence="2 3">
    <name type="scientific">Hoeflea alexandrii</name>
    <dbReference type="NCBI Taxonomy" id="288436"/>
    <lineage>
        <taxon>Bacteria</taxon>
        <taxon>Pseudomonadati</taxon>
        <taxon>Pseudomonadota</taxon>
        <taxon>Alphaproteobacteria</taxon>
        <taxon>Hyphomicrobiales</taxon>
        <taxon>Rhizobiaceae</taxon>
        <taxon>Hoeflea</taxon>
    </lineage>
</organism>
<dbReference type="Gene3D" id="3.40.50.280">
    <property type="entry name" value="Cobalamin-binding domain"/>
    <property type="match status" value="1"/>
</dbReference>
<feature type="region of interest" description="Disordered" evidence="1">
    <location>
        <begin position="49"/>
        <end position="76"/>
    </location>
</feature>
<feature type="compositionally biased region" description="Polar residues" evidence="1">
    <location>
        <begin position="60"/>
        <end position="70"/>
    </location>
</feature>
<reference evidence="2 3" key="1">
    <citation type="submission" date="2020-01" db="EMBL/GenBank/DDBJ databases">
        <title>Genomes of bacteria type strains.</title>
        <authorList>
            <person name="Chen J."/>
            <person name="Zhu S."/>
            <person name="Yang J."/>
        </authorList>
    </citation>
    <scope>NUCLEOTIDE SEQUENCE [LARGE SCALE GENOMIC DNA]</scope>
    <source>
        <strain evidence="2 3">DSM 16655</strain>
    </source>
</reference>
<accession>A0ABT1CUV4</accession>
<dbReference type="InterPro" id="IPR036724">
    <property type="entry name" value="Cobalamin-bd_sf"/>
</dbReference>
<protein>
    <recommendedName>
        <fullName evidence="4">B12-binding domain-containing protein</fullName>
    </recommendedName>
</protein>
<proteinExistence type="predicted"/>
<gene>
    <name evidence="2" type="ORF">GTW23_16165</name>
</gene>
<evidence type="ECO:0008006" key="4">
    <source>
        <dbReference type="Google" id="ProtNLM"/>
    </source>
</evidence>
<dbReference type="EMBL" id="JAAAML010000003">
    <property type="protein sequence ID" value="MCO6409718.1"/>
    <property type="molecule type" value="Genomic_DNA"/>
</dbReference>
<sequence>MKTDPQVPGTASVGGVSGALKQERAGNDLYNIIERVVVKTCFKGGLPGSGSRDAGAAGQSGPSVAPTINRTGHPCPDASVAMTLSQSEDQLSGAMPGSSAMEGVKRFISVLDKIYAKVLSDGEFDYIGFMRARSLGPSEMLDLLEACAVRLGEEWECDSLGFAVVTVATSRLQRILARLSQDNRCFERSAGDRSMLLLVPRGETHLFAVSLIEERFRLRGWETSMIFTDRILDLSEVMRSGDFQLVCIAWLDNRLKNRVESVLQAIHTSVNRERTCVIAGGPAAAEHSQWLEERGVEKVCSNAQIALETAERHGATRISAQIATGINGSLLEPLRSA</sequence>
<evidence type="ECO:0000256" key="1">
    <source>
        <dbReference type="SAM" id="MobiDB-lite"/>
    </source>
</evidence>